<reference evidence="4" key="1">
    <citation type="submission" date="2025-08" db="UniProtKB">
        <authorList>
            <consortium name="Ensembl"/>
        </authorList>
    </citation>
    <scope>IDENTIFICATION</scope>
</reference>
<feature type="compositionally biased region" description="Polar residues" evidence="1">
    <location>
        <begin position="1195"/>
        <end position="1204"/>
    </location>
</feature>
<dbReference type="GeneTree" id="ENSGT00940000158845"/>
<dbReference type="InterPro" id="IPR001849">
    <property type="entry name" value="PH_domain"/>
</dbReference>
<feature type="compositionally biased region" description="Polar residues" evidence="1">
    <location>
        <begin position="1165"/>
        <end position="1178"/>
    </location>
</feature>
<feature type="region of interest" description="Disordered" evidence="1">
    <location>
        <begin position="2153"/>
        <end position="2175"/>
    </location>
</feature>
<feature type="region of interest" description="Disordered" evidence="1">
    <location>
        <begin position="1127"/>
        <end position="1627"/>
    </location>
</feature>
<dbReference type="InterPro" id="IPR052231">
    <property type="entry name" value="Rho_GEF_signaling-related"/>
</dbReference>
<feature type="compositionally biased region" description="Low complexity" evidence="1">
    <location>
        <begin position="677"/>
        <end position="694"/>
    </location>
</feature>
<dbReference type="PROSITE" id="PS50010">
    <property type="entry name" value="DH_2"/>
    <property type="match status" value="1"/>
</dbReference>
<feature type="compositionally biased region" description="Polar residues" evidence="1">
    <location>
        <begin position="1602"/>
        <end position="1627"/>
    </location>
</feature>
<feature type="compositionally biased region" description="Polar residues" evidence="1">
    <location>
        <begin position="1313"/>
        <end position="1357"/>
    </location>
</feature>
<feature type="compositionally biased region" description="Basic and acidic residues" evidence="1">
    <location>
        <begin position="1570"/>
        <end position="1580"/>
    </location>
</feature>
<dbReference type="InterPro" id="IPR000219">
    <property type="entry name" value="DH_dom"/>
</dbReference>
<reference evidence="4" key="2">
    <citation type="submission" date="2025-09" db="UniProtKB">
        <authorList>
            <consortium name="Ensembl"/>
        </authorList>
    </citation>
    <scope>IDENTIFICATION</scope>
</reference>
<feature type="compositionally biased region" description="Acidic residues" evidence="1">
    <location>
        <begin position="830"/>
        <end position="847"/>
    </location>
</feature>
<feature type="compositionally biased region" description="Polar residues" evidence="1">
    <location>
        <begin position="1472"/>
        <end position="1514"/>
    </location>
</feature>
<dbReference type="Gene3D" id="2.30.29.30">
    <property type="entry name" value="Pleckstrin-homology domain (PH domain)/Phosphotyrosine-binding domain (PTB)"/>
    <property type="match status" value="1"/>
</dbReference>
<feature type="compositionally biased region" description="Polar residues" evidence="1">
    <location>
        <begin position="1417"/>
        <end position="1452"/>
    </location>
</feature>
<feature type="compositionally biased region" description="Polar residues" evidence="1">
    <location>
        <begin position="376"/>
        <end position="394"/>
    </location>
</feature>
<feature type="region of interest" description="Disordered" evidence="1">
    <location>
        <begin position="2116"/>
        <end position="2136"/>
    </location>
</feature>
<dbReference type="SUPFAM" id="SSF48065">
    <property type="entry name" value="DBL homology domain (DH-domain)"/>
    <property type="match status" value="1"/>
</dbReference>
<dbReference type="Proteomes" id="UP000264800">
    <property type="component" value="Unplaced"/>
</dbReference>
<organism evidence="4 5">
    <name type="scientific">Kryptolebias marmoratus</name>
    <name type="common">Mangrove killifish</name>
    <name type="synonym">Rivulus marmoratus</name>
    <dbReference type="NCBI Taxonomy" id="37003"/>
    <lineage>
        <taxon>Eukaryota</taxon>
        <taxon>Metazoa</taxon>
        <taxon>Chordata</taxon>
        <taxon>Craniata</taxon>
        <taxon>Vertebrata</taxon>
        <taxon>Euteleostomi</taxon>
        <taxon>Actinopterygii</taxon>
        <taxon>Neopterygii</taxon>
        <taxon>Teleostei</taxon>
        <taxon>Neoteleostei</taxon>
        <taxon>Acanthomorphata</taxon>
        <taxon>Ovalentaria</taxon>
        <taxon>Atherinomorphae</taxon>
        <taxon>Cyprinodontiformes</taxon>
        <taxon>Rivulidae</taxon>
        <taxon>Kryptolebias</taxon>
    </lineage>
</organism>
<dbReference type="Ensembl" id="ENSKMAT00000016276.1">
    <property type="protein sequence ID" value="ENSKMAP00000016046.1"/>
    <property type="gene ID" value="ENSKMAG00000011956.1"/>
</dbReference>
<dbReference type="SUPFAM" id="SSF52087">
    <property type="entry name" value="CRAL/TRIO domain"/>
    <property type="match status" value="1"/>
</dbReference>
<feature type="region of interest" description="Disordered" evidence="1">
    <location>
        <begin position="2219"/>
        <end position="2257"/>
    </location>
</feature>
<evidence type="ECO:0000259" key="3">
    <source>
        <dbReference type="PROSITE" id="PS50010"/>
    </source>
</evidence>
<proteinExistence type="predicted"/>
<feature type="domain" description="DH" evidence="3">
    <location>
        <begin position="2327"/>
        <end position="2504"/>
    </location>
</feature>
<feature type="compositionally biased region" description="Basic and acidic residues" evidence="1">
    <location>
        <begin position="808"/>
        <end position="821"/>
    </location>
</feature>
<feature type="compositionally biased region" description="Low complexity" evidence="1">
    <location>
        <begin position="2219"/>
        <end position="2237"/>
    </location>
</feature>
<dbReference type="InterPro" id="IPR001251">
    <property type="entry name" value="CRAL-TRIO_dom"/>
</dbReference>
<evidence type="ECO:0000313" key="4">
    <source>
        <dbReference type="Ensembl" id="ENSKMAP00000016046.1"/>
    </source>
</evidence>
<dbReference type="SMART" id="SM00325">
    <property type="entry name" value="RhoGEF"/>
    <property type="match status" value="1"/>
</dbReference>
<dbReference type="PANTHER" id="PTHR45845:SF4">
    <property type="entry name" value="PLECKSTRIN HOMOLOGY DOMAIN CONTAINING, FAMILY G (WITH RHOGEF DOMAIN) MEMBER 4"/>
    <property type="match status" value="1"/>
</dbReference>
<protein>
    <submittedName>
        <fullName evidence="4">Pleckstrin homology domain containing, family G (with RhoGef domain) member 4</fullName>
    </submittedName>
</protein>
<dbReference type="InterPro" id="IPR036865">
    <property type="entry name" value="CRAL-TRIO_dom_sf"/>
</dbReference>
<feature type="region of interest" description="Disordered" evidence="1">
    <location>
        <begin position="2302"/>
        <end position="2322"/>
    </location>
</feature>
<dbReference type="Gene3D" id="1.20.900.10">
    <property type="entry name" value="Dbl homology (DH) domain"/>
    <property type="match status" value="1"/>
</dbReference>
<feature type="compositionally biased region" description="Basic and acidic residues" evidence="1">
    <location>
        <begin position="728"/>
        <end position="747"/>
    </location>
</feature>
<feature type="compositionally biased region" description="Polar residues" evidence="1">
    <location>
        <begin position="2802"/>
        <end position="2815"/>
    </location>
</feature>
<feature type="region of interest" description="Disordered" evidence="1">
    <location>
        <begin position="235"/>
        <end position="254"/>
    </location>
</feature>
<sequence length="2825" mass="319428">MDSESLDHCIQKALAALYPPFQATSSTVLGQVLSVVDSCYKGDGLCYLLHFLLPAKHFLQNLQQVACSPYCGLLFCHEGWPLCLQEKVVVQLCPLDQQLLRPGDFYLLVSPPAAPQGHSASCRSSVDIAPRLLLCSVSSRSRHVEQQEVSREALRSLFSMSWLDSVNRERERRGATRLECCVLSAQGDVFRLPWEDVVYPQFISRSQTTLPEDKGSLVKDGDDLSSSRQEIKLLPFHTGQSAASSGSEDSEGEYVELSELPLPQFYPQKGSLTQSISLQNFSRTTANTHKHVTKAQANTHMHVTEVHANTHANTPYMTETQANIHAKTHANNQKHLTETHTYTHAKTHPNTHKQVTDAHPNTHANTQKHKTEAHANTHSNTHQHATEANPNTNADTEKSMTETHANIQKHVTKTHITTHKHVIDTYANRHTDTQKHLTKAHITTQKRATDTYPNPHANTQKHVTKTHANTHANTQNHKTETHTKTKTHVTKIHINTRKHLTGTYAKKHVNTRQHVINTYTNTQKQMTETHCGDTDSESNTQSSDSNTHSEGNTHSFDNNTHLSDSNTNSKSNTHFFESNTHSSDSNIHSEGNTHSSDSNIHSEGNTHSSDSNIHSEGNTHSSDSNTHSEGNTHPFNSNTHSFDSNTHSKGITHFFESNTHSSGSNTHSKGITHFFESNTHSSGSNTNSDNNTHSSFSIVEVSPRLLEENFSQDPCGDFVSLASSSDPLEAKDEPKGTESGRSLDMKTEPAACHQQGGGGGQQEVGEEVQGEQSRELKKVRQDVVKSLCKGKEDAEEGQQQHLQKAKSRSKEEVGESEKMEGNEDVGQNVEAEEEVQILTEQDQEIKEEEVMKNDKKEAEKIKGCAEECSDKDSYFEYIKQKTRLMDLYCENIKQETHLETSYSKNDSLLSLSEDSYCENVEQITSTEDPFSENEALLSHSENSDCVNICQETHSEDIYPENDTLQSHHEDSFCENVIQETHPKESHCEHFLKETSSEDFYSDSKTHSRDSCCENINQKKHSEVFLCENNKLPSHSASHGEFMTQKLHPKDFYCGNIVQQTLSDFSAEMKRQKTHNEESYSEIPQQTHFGNSYFESSTFQPPFKQSHKLQTEHTDFEKFENIPQRVFEPATDPDSLQTQPEDSYSESTIQTQPQDFYSENKEQMRPKNSYSESTMQTQPPDFYSENKEQTHPEYSYSESTKQTQPKDFFSENAEQIQHEDSYSESKEQTQHKDSYSESTIQTQPDNYYFESTQQTQPQNFYSESTEQTQPEDSCSESTIETQPEDSYFGSKEQTQPKDSYSVSTEQIKPEDSCSESTIQTQPEDSYFESTEQTQPQNFYSESTEQTQHEYSYSESTEQTQHEDSYSENTEQRQSEDSYSESAEQTQPEDSYIESTEQRQPEDSYSESTEQIQHEDSYSESTEQTQPEDSYSESTIQTQSEDSYYKSTEQTQPEDSYFECTIQREHEDFYFENAEQTQPEDSCSESTIQTQPEDSYSESTIQTQPEESFSESTTQELSEDSYSENTIQIKPKDSYSESTLLTHSEDSYFETETLQTQADFDKSDGGQQNHEINSKDGEEHSCENTGGRRSAGHQTEVYSHESPPAQSKANVSAGTSPTEPEQPQTRSNAVQFQFSKSCQSSFYSQLLRSGAVCLPGTKDRGGRALLTVCCLSPVWFNPYCDTTELVRLLLYYTFTLRKEVRASGLTVLVDARRAAPPLVLFSALRLLQDNTPGSIHTMVILVNKESFLRLDKPAFTQVEVLRSLKSLQKHVELQQLPADFGGSFIFSQNSWISFRLRVDQLTNQCKDVIHLLQKNINFLQSTSVPAPKQDPELLMSRYKAVMSSILEDVQLVQLQQEGGASLSVLRREEGGDGVSEEQRAAVEEVSSLYDEVDELLHRLVTLSNAKTQELNYIIDFRNLEQEFSLIRTWLEEVGEVRLKALNEPADSLELLNKKQQDFKDFYTTAYDHCKRGEALLARLEHWDNMSADLSVYEVKVHSFWAQLQDFSQRVKSTENNIDRSIQLYCFLDQAYGWALEGMHHLAGISMENCTTPDKCQAVIDILEEYQQKHPPISDSRFQEMKAEAGELQGEHGLNQWSFAWSKCQETKKMFDRKMEAVLRTRDSSHRRRSNSANSRSSISSRKSLSGLWGIQESSSCPLDDETSTMSPVFSASPPTPHHTPLLRRLFRSSFSFTFEESSERQDNFTPSPSLTRLNSSSSFSTFSSPSFSPLSSPSFSSSSSRRKQMRKTQSFDCPSTPDVLRYSVSPRTLSEPPRRGNTGVFIRGLEVSSTEAADQTLCPRTPAHNWMGQRPHSPRTPGSPTVDIHHRGRLRHIVEEMVTTEREYVRSLRYIIHHYFPEMDRADLPQGLRGKRSVIFGNLEKLLDFHNQFFLRELEACWKHPLRVPHCFLRHEEQFGLYALYSKNKPKSDALLANHGHAFFRRKQLELGDKMDLSSYLLKPIQRMSKYALLLTDLMKEVGTAQEAELTALQAATNMVKFQLRHGNDLLAMDAIRDCDVNLKEQGQLIRQDEFTVLSGRRKCQRHIFLFEELILFSKPKKMEGGLDVFIYKHSFKTADVGLTESTGDSGLRFEIWFRRRTSKNQTFVLQATTAEVKHTWTTDIARILWTQATRNKEMRLKEMVSMGVGNKPFLDIQPSDAAISDRAVHYIMKNRGARTRASIAVSVFDHSQPFKREAVTSDPAASGPSSCSLLGPLNLHMYSQLPPAVPPADSSFSSSCIEEDEQEHETSSQPSMTTESSGSSSRCLSGSTGSDSGCVSSPLQEALLGQSGPSSQPSSSSSSSSSNKQHLTNNYMSSKAASVVGDATVV</sequence>
<dbReference type="PANTHER" id="PTHR45845">
    <property type="entry name" value="RHO GUANINE NUCLEOTIDE EXCHANGE FACTOR-RELATED"/>
    <property type="match status" value="1"/>
</dbReference>
<dbReference type="InterPro" id="IPR035899">
    <property type="entry name" value="DBL_dom_sf"/>
</dbReference>
<feature type="compositionally biased region" description="Polar residues" evidence="1">
    <location>
        <begin position="1378"/>
        <end position="1393"/>
    </location>
</feature>
<dbReference type="CDD" id="cd13242">
    <property type="entry name" value="PH_puratrophin-1"/>
    <property type="match status" value="1"/>
</dbReference>
<feature type="compositionally biased region" description="Basic and acidic residues" evidence="1">
    <location>
        <begin position="848"/>
        <end position="861"/>
    </location>
</feature>
<evidence type="ECO:0000259" key="2">
    <source>
        <dbReference type="PROSITE" id="PS50003"/>
    </source>
</evidence>
<feature type="compositionally biased region" description="Low complexity" evidence="1">
    <location>
        <begin position="657"/>
        <end position="669"/>
    </location>
</feature>
<dbReference type="STRING" id="37003.ENSKMAP00000016046"/>
<feature type="compositionally biased region" description="Polar residues" evidence="1">
    <location>
        <begin position="1290"/>
        <end position="1305"/>
    </location>
</feature>
<feature type="compositionally biased region" description="Basic and acidic residues" evidence="1">
    <location>
        <begin position="1358"/>
        <end position="1374"/>
    </location>
</feature>
<keyword evidence="5" id="KW-1185">Reference proteome</keyword>
<dbReference type="SUPFAM" id="SSF50729">
    <property type="entry name" value="PH domain-like"/>
    <property type="match status" value="1"/>
</dbReference>
<dbReference type="Pfam" id="PF00621">
    <property type="entry name" value="RhoGEF"/>
    <property type="match status" value="1"/>
</dbReference>
<name>A0A3Q3AID7_KRYMA</name>
<dbReference type="CDD" id="cd00160">
    <property type="entry name" value="RhoGEF"/>
    <property type="match status" value="1"/>
</dbReference>
<feature type="compositionally biased region" description="Polar residues" evidence="1">
    <location>
        <begin position="537"/>
        <end position="649"/>
    </location>
</feature>
<feature type="compositionally biased region" description="Low complexity" evidence="1">
    <location>
        <begin position="2746"/>
        <end position="2771"/>
    </location>
</feature>
<accession>A0A3Q3AID7</accession>
<feature type="compositionally biased region" description="Polar residues" evidence="1">
    <location>
        <begin position="1133"/>
        <end position="1156"/>
    </location>
</feature>
<evidence type="ECO:0000256" key="1">
    <source>
        <dbReference type="SAM" id="MobiDB-lite"/>
    </source>
</evidence>
<feature type="compositionally biased region" description="Basic and acidic residues" evidence="1">
    <location>
        <begin position="772"/>
        <end position="783"/>
    </location>
</feature>
<dbReference type="SMART" id="SM00233">
    <property type="entry name" value="PH"/>
    <property type="match status" value="1"/>
</dbReference>
<feature type="compositionally biased region" description="Basic and acidic residues" evidence="1">
    <location>
        <begin position="1215"/>
        <end position="1234"/>
    </location>
</feature>
<feature type="region of interest" description="Disordered" evidence="1">
    <location>
        <begin position="717"/>
        <end position="861"/>
    </location>
</feature>
<dbReference type="GO" id="GO:0005085">
    <property type="term" value="F:guanyl-nucleotide exchange factor activity"/>
    <property type="evidence" value="ECO:0007669"/>
    <property type="project" value="InterPro"/>
</dbReference>
<dbReference type="InterPro" id="IPR011993">
    <property type="entry name" value="PH-like_dom_sf"/>
</dbReference>
<feature type="region of interest" description="Disordered" evidence="1">
    <location>
        <begin position="2720"/>
        <end position="2825"/>
    </location>
</feature>
<dbReference type="Pfam" id="PF22697">
    <property type="entry name" value="SOS1_NGEF_PH"/>
    <property type="match status" value="1"/>
</dbReference>
<feature type="compositionally biased region" description="Low complexity" evidence="1">
    <location>
        <begin position="2784"/>
        <end position="2801"/>
    </location>
</feature>
<dbReference type="PROSITE" id="PS50003">
    <property type="entry name" value="PH_DOMAIN"/>
    <property type="match status" value="1"/>
</dbReference>
<dbReference type="CDD" id="cd00170">
    <property type="entry name" value="SEC14"/>
    <property type="match status" value="1"/>
</dbReference>
<feature type="compositionally biased region" description="Polar residues" evidence="1">
    <location>
        <begin position="1235"/>
        <end position="1280"/>
    </location>
</feature>
<feature type="domain" description="PH" evidence="2">
    <location>
        <begin position="2516"/>
        <end position="2624"/>
    </location>
</feature>
<feature type="region of interest" description="Disordered" evidence="1">
    <location>
        <begin position="351"/>
        <end position="401"/>
    </location>
</feature>
<evidence type="ECO:0000313" key="5">
    <source>
        <dbReference type="Proteomes" id="UP000264800"/>
    </source>
</evidence>
<feature type="region of interest" description="Disordered" evidence="1">
    <location>
        <begin position="521"/>
        <end position="694"/>
    </location>
</feature>
<dbReference type="InterPro" id="IPR055251">
    <property type="entry name" value="SOS1_NGEF_PH"/>
</dbReference>